<evidence type="ECO:0000313" key="6">
    <source>
        <dbReference type="EMBL" id="GGM19579.1"/>
    </source>
</evidence>
<evidence type="ECO:0000256" key="1">
    <source>
        <dbReference type="ARBA" id="ARBA00022491"/>
    </source>
</evidence>
<reference evidence="6" key="2">
    <citation type="submission" date="2020-09" db="EMBL/GenBank/DDBJ databases">
        <authorList>
            <person name="Sun Q."/>
            <person name="Zhou Y."/>
        </authorList>
    </citation>
    <scope>NUCLEOTIDE SEQUENCE</scope>
    <source>
        <strain evidence="6">CGMCC 1.6333</strain>
    </source>
</reference>
<keyword evidence="4" id="KW-0804">Transcription</keyword>
<protein>
    <submittedName>
        <fullName evidence="6">LacI family transcriptional regulator</fullName>
    </submittedName>
</protein>
<dbReference type="SMART" id="SM00354">
    <property type="entry name" value="HTH_LACI"/>
    <property type="match status" value="1"/>
</dbReference>
<dbReference type="RefSeq" id="WP_117152780.1">
    <property type="nucleotide sequence ID" value="NZ_BMLG01000001.1"/>
</dbReference>
<dbReference type="CDD" id="cd01392">
    <property type="entry name" value="HTH_LacI"/>
    <property type="match status" value="1"/>
</dbReference>
<dbReference type="Proteomes" id="UP000618460">
    <property type="component" value="Unassembled WGS sequence"/>
</dbReference>
<comment type="caution">
    <text evidence="6">The sequence shown here is derived from an EMBL/GenBank/DDBJ whole genome shotgun (WGS) entry which is preliminary data.</text>
</comment>
<dbReference type="AlphaFoldDB" id="A0A917TET6"/>
<dbReference type="CDD" id="cd06291">
    <property type="entry name" value="PBP1_Qymf-like"/>
    <property type="match status" value="1"/>
</dbReference>
<dbReference type="SUPFAM" id="SSF47413">
    <property type="entry name" value="lambda repressor-like DNA-binding domains"/>
    <property type="match status" value="1"/>
</dbReference>
<evidence type="ECO:0000256" key="4">
    <source>
        <dbReference type="ARBA" id="ARBA00023163"/>
    </source>
</evidence>
<dbReference type="InterPro" id="IPR010982">
    <property type="entry name" value="Lambda_DNA-bd_dom_sf"/>
</dbReference>
<dbReference type="OrthoDB" id="9796186at2"/>
<evidence type="ECO:0000313" key="7">
    <source>
        <dbReference type="Proteomes" id="UP000618460"/>
    </source>
</evidence>
<dbReference type="SUPFAM" id="SSF53822">
    <property type="entry name" value="Periplasmic binding protein-like I"/>
    <property type="match status" value="1"/>
</dbReference>
<dbReference type="Pfam" id="PF00532">
    <property type="entry name" value="Peripla_BP_1"/>
    <property type="match status" value="1"/>
</dbReference>
<dbReference type="Gene3D" id="1.10.260.40">
    <property type="entry name" value="lambda repressor-like DNA-binding domains"/>
    <property type="match status" value="1"/>
</dbReference>
<name>A0A917TET6_9BACI</name>
<dbReference type="EMBL" id="BMLG01000001">
    <property type="protein sequence ID" value="GGM19579.1"/>
    <property type="molecule type" value="Genomic_DNA"/>
</dbReference>
<proteinExistence type="predicted"/>
<keyword evidence="3" id="KW-0238">DNA-binding</keyword>
<dbReference type="Gene3D" id="3.40.50.2300">
    <property type="match status" value="2"/>
</dbReference>
<dbReference type="GO" id="GO:0000976">
    <property type="term" value="F:transcription cis-regulatory region binding"/>
    <property type="evidence" value="ECO:0007669"/>
    <property type="project" value="TreeGrafter"/>
</dbReference>
<accession>A0A917TET6</accession>
<dbReference type="PRINTS" id="PR00036">
    <property type="entry name" value="HTHLACI"/>
</dbReference>
<dbReference type="InterPro" id="IPR028082">
    <property type="entry name" value="Peripla_BP_I"/>
</dbReference>
<dbReference type="PANTHER" id="PTHR30146:SF95">
    <property type="entry name" value="RIBOSE OPERON REPRESSOR"/>
    <property type="match status" value="1"/>
</dbReference>
<evidence type="ECO:0000256" key="2">
    <source>
        <dbReference type="ARBA" id="ARBA00023015"/>
    </source>
</evidence>
<sequence length="329" mass="36923">MASIKDVAKLAGVSVTTVSRVMNNRGYIGSKTRKNVESAMKELDYQPNQIARALLKNQSHVIGVIIPNLSHPFFAELMSWIEQYASSQNYKLLVCNSLHEAEKELNYIKMLRQNRVDGIIMCSHTLEIEAYQNVNLPIVSFDRVLSSSIPYIANDNYTGGELATNHLIDQGCNKLLHISGPLHYDLLANRRSDAFQITCMKNNIAYETIEGAHVKATFEENWDFIQQNIADKLSQVDGIFCSNDIFAYTLYEYAKSVGIKVPEQLKIVGYDYHSFTRMLQTPKLTTIKQPIKEIGNALASSLIDQIENGVHDNGSNTILAVELIKGETT</sequence>
<dbReference type="Pfam" id="PF00356">
    <property type="entry name" value="LacI"/>
    <property type="match status" value="1"/>
</dbReference>
<dbReference type="PROSITE" id="PS50932">
    <property type="entry name" value="HTH_LACI_2"/>
    <property type="match status" value="1"/>
</dbReference>
<reference evidence="6" key="1">
    <citation type="journal article" date="2014" name="Int. J. Syst. Evol. Microbiol.">
        <title>Complete genome sequence of Corynebacterium casei LMG S-19264T (=DSM 44701T), isolated from a smear-ripened cheese.</title>
        <authorList>
            <consortium name="US DOE Joint Genome Institute (JGI-PGF)"/>
            <person name="Walter F."/>
            <person name="Albersmeier A."/>
            <person name="Kalinowski J."/>
            <person name="Ruckert C."/>
        </authorList>
    </citation>
    <scope>NUCLEOTIDE SEQUENCE</scope>
    <source>
        <strain evidence="6">CGMCC 1.6333</strain>
    </source>
</reference>
<evidence type="ECO:0000256" key="3">
    <source>
        <dbReference type="ARBA" id="ARBA00023125"/>
    </source>
</evidence>
<dbReference type="InterPro" id="IPR001761">
    <property type="entry name" value="Peripla_BP/Lac1_sug-bd_dom"/>
</dbReference>
<keyword evidence="7" id="KW-1185">Reference proteome</keyword>
<feature type="domain" description="HTH lacI-type" evidence="5">
    <location>
        <begin position="2"/>
        <end position="56"/>
    </location>
</feature>
<evidence type="ECO:0000259" key="5">
    <source>
        <dbReference type="PROSITE" id="PS50932"/>
    </source>
</evidence>
<keyword evidence="2" id="KW-0805">Transcription regulation</keyword>
<dbReference type="PANTHER" id="PTHR30146">
    <property type="entry name" value="LACI-RELATED TRANSCRIPTIONAL REPRESSOR"/>
    <property type="match status" value="1"/>
</dbReference>
<dbReference type="InterPro" id="IPR000843">
    <property type="entry name" value="HTH_LacI"/>
</dbReference>
<gene>
    <name evidence="6" type="ORF">GCM10011351_01780</name>
</gene>
<organism evidence="6 7">
    <name type="scientific">Paraliobacillus quinghaiensis</name>
    <dbReference type="NCBI Taxonomy" id="470815"/>
    <lineage>
        <taxon>Bacteria</taxon>
        <taxon>Bacillati</taxon>
        <taxon>Bacillota</taxon>
        <taxon>Bacilli</taxon>
        <taxon>Bacillales</taxon>
        <taxon>Bacillaceae</taxon>
        <taxon>Paraliobacillus</taxon>
    </lineage>
</organism>
<dbReference type="GO" id="GO:0003700">
    <property type="term" value="F:DNA-binding transcription factor activity"/>
    <property type="evidence" value="ECO:0007669"/>
    <property type="project" value="TreeGrafter"/>
</dbReference>
<keyword evidence="1" id="KW-0678">Repressor</keyword>
<dbReference type="PROSITE" id="PS00356">
    <property type="entry name" value="HTH_LACI_1"/>
    <property type="match status" value="1"/>
</dbReference>